<evidence type="ECO:0000256" key="1">
    <source>
        <dbReference type="SAM" id="MobiDB-lite"/>
    </source>
</evidence>
<keyword evidence="3" id="KW-1185">Reference proteome</keyword>
<reference evidence="2 3" key="1">
    <citation type="journal article" date="2018" name="Mol. Plant">
        <title>The genome of Artemisia annua provides insight into the evolution of Asteraceae family and artemisinin biosynthesis.</title>
        <authorList>
            <person name="Shen Q."/>
            <person name="Zhang L."/>
            <person name="Liao Z."/>
            <person name="Wang S."/>
            <person name="Yan T."/>
            <person name="Shi P."/>
            <person name="Liu M."/>
            <person name="Fu X."/>
            <person name="Pan Q."/>
            <person name="Wang Y."/>
            <person name="Lv Z."/>
            <person name="Lu X."/>
            <person name="Zhang F."/>
            <person name="Jiang W."/>
            <person name="Ma Y."/>
            <person name="Chen M."/>
            <person name="Hao X."/>
            <person name="Li L."/>
            <person name="Tang Y."/>
            <person name="Lv G."/>
            <person name="Zhou Y."/>
            <person name="Sun X."/>
            <person name="Brodelius P.E."/>
            <person name="Rose J.K.C."/>
            <person name="Tang K."/>
        </authorList>
    </citation>
    <scope>NUCLEOTIDE SEQUENCE [LARGE SCALE GENOMIC DNA]</scope>
    <source>
        <strain evidence="3">cv. Huhao1</strain>
        <tissue evidence="2">Leaf</tissue>
    </source>
</reference>
<dbReference type="EMBL" id="PKPP01004519">
    <property type="protein sequence ID" value="PWA63976.1"/>
    <property type="molecule type" value="Genomic_DNA"/>
</dbReference>
<name>A0A2U1MRX1_ARTAN</name>
<dbReference type="OrthoDB" id="1666796at2759"/>
<dbReference type="STRING" id="35608.A0A2U1MRX1"/>
<evidence type="ECO:0000313" key="3">
    <source>
        <dbReference type="Proteomes" id="UP000245207"/>
    </source>
</evidence>
<accession>A0A2U1MRX1</accession>
<protein>
    <submittedName>
        <fullName evidence="2">Nonaspanin (TM9SF)</fullName>
    </submittedName>
</protein>
<organism evidence="2 3">
    <name type="scientific">Artemisia annua</name>
    <name type="common">Sweet wormwood</name>
    <dbReference type="NCBI Taxonomy" id="35608"/>
    <lineage>
        <taxon>Eukaryota</taxon>
        <taxon>Viridiplantae</taxon>
        <taxon>Streptophyta</taxon>
        <taxon>Embryophyta</taxon>
        <taxon>Tracheophyta</taxon>
        <taxon>Spermatophyta</taxon>
        <taxon>Magnoliopsida</taxon>
        <taxon>eudicotyledons</taxon>
        <taxon>Gunneridae</taxon>
        <taxon>Pentapetalae</taxon>
        <taxon>asterids</taxon>
        <taxon>campanulids</taxon>
        <taxon>Asterales</taxon>
        <taxon>Asteraceae</taxon>
        <taxon>Asteroideae</taxon>
        <taxon>Anthemideae</taxon>
        <taxon>Artemisiinae</taxon>
        <taxon>Artemisia</taxon>
    </lineage>
</organism>
<evidence type="ECO:0000313" key="2">
    <source>
        <dbReference type="EMBL" id="PWA63976.1"/>
    </source>
</evidence>
<gene>
    <name evidence="2" type="ORF">CTI12_AA348440</name>
</gene>
<dbReference type="Proteomes" id="UP000245207">
    <property type="component" value="Unassembled WGS sequence"/>
</dbReference>
<feature type="region of interest" description="Disordered" evidence="1">
    <location>
        <begin position="27"/>
        <end position="46"/>
    </location>
</feature>
<dbReference type="AlphaFoldDB" id="A0A2U1MRX1"/>
<proteinExistence type="predicted"/>
<sequence length="174" mass="19291">MVGVAFSIDLLKYTDCIMLSSGKCPTTRDNGDDGQDGGQHDKSATSKKISCDAPCKDVYAPFFLVESMHTVVEFLIDGGTTLIIRDEKETNNDGKVIKNPVYRSSVNLPWKPNTVIEKKDNLGKILTGERLVSTPYTAGFLIDKKFELSCNKILTKADVSLFRSMICCPKFLRI</sequence>
<comment type="caution">
    <text evidence="2">The sequence shown here is derived from an EMBL/GenBank/DDBJ whole genome shotgun (WGS) entry which is preliminary data.</text>
</comment>